<dbReference type="AlphaFoldDB" id="A0A382I4E6"/>
<gene>
    <name evidence="3" type="ORF">METZ01_LOCUS247384</name>
</gene>
<dbReference type="InterPro" id="IPR036555">
    <property type="entry name" value="NusA_N_sf"/>
</dbReference>
<dbReference type="PANTHER" id="PTHR22648:SF0">
    <property type="entry name" value="TRANSCRIPTION TERMINATION_ANTITERMINATION PROTEIN NUSA"/>
    <property type="match status" value="1"/>
</dbReference>
<keyword evidence="1" id="KW-0694">RNA-binding</keyword>
<dbReference type="Gene3D" id="3.30.1480.10">
    <property type="entry name" value="NusA, N-terminal domain"/>
    <property type="match status" value="1"/>
</dbReference>
<dbReference type="GO" id="GO:0003723">
    <property type="term" value="F:RNA binding"/>
    <property type="evidence" value="ECO:0007669"/>
    <property type="project" value="UniProtKB-KW"/>
</dbReference>
<organism evidence="3">
    <name type="scientific">marine metagenome</name>
    <dbReference type="NCBI Taxonomy" id="408172"/>
    <lineage>
        <taxon>unclassified sequences</taxon>
        <taxon>metagenomes</taxon>
        <taxon>ecological metagenomes</taxon>
    </lineage>
</organism>
<feature type="non-terminal residue" evidence="3">
    <location>
        <position position="113"/>
    </location>
</feature>
<dbReference type="GO" id="GO:0006353">
    <property type="term" value="P:DNA-templated transcription termination"/>
    <property type="evidence" value="ECO:0007669"/>
    <property type="project" value="InterPro"/>
</dbReference>
<dbReference type="SUPFAM" id="SSF69705">
    <property type="entry name" value="Transcription factor NusA, N-terminal domain"/>
    <property type="match status" value="1"/>
</dbReference>
<reference evidence="3" key="1">
    <citation type="submission" date="2018-05" db="EMBL/GenBank/DDBJ databases">
        <authorList>
            <person name="Lanie J.A."/>
            <person name="Ng W.-L."/>
            <person name="Kazmierczak K.M."/>
            <person name="Andrzejewski T.M."/>
            <person name="Davidsen T.M."/>
            <person name="Wayne K.J."/>
            <person name="Tettelin H."/>
            <person name="Glass J.I."/>
            <person name="Rusch D."/>
            <person name="Podicherti R."/>
            <person name="Tsui H.-C.T."/>
            <person name="Winkler M.E."/>
        </authorList>
    </citation>
    <scope>NUCLEOTIDE SEQUENCE</scope>
</reference>
<dbReference type="InterPro" id="IPR013735">
    <property type="entry name" value="TF_NusA_N"/>
</dbReference>
<dbReference type="GO" id="GO:0003700">
    <property type="term" value="F:DNA-binding transcription factor activity"/>
    <property type="evidence" value="ECO:0007669"/>
    <property type="project" value="InterPro"/>
</dbReference>
<dbReference type="PANTHER" id="PTHR22648">
    <property type="entry name" value="TRANSCRIPTION TERMINATION FACTOR NUSA"/>
    <property type="match status" value="1"/>
</dbReference>
<evidence type="ECO:0000259" key="2">
    <source>
        <dbReference type="Pfam" id="PF08529"/>
    </source>
</evidence>
<dbReference type="EMBL" id="UINC01065164">
    <property type="protein sequence ID" value="SVB94530.1"/>
    <property type="molecule type" value="Genomic_DNA"/>
</dbReference>
<name>A0A382I4E6_9ZZZZ</name>
<dbReference type="InterPro" id="IPR030842">
    <property type="entry name" value="TF_NusA_bacterial"/>
</dbReference>
<evidence type="ECO:0000256" key="1">
    <source>
        <dbReference type="ARBA" id="ARBA00022884"/>
    </source>
</evidence>
<dbReference type="GO" id="GO:0031564">
    <property type="term" value="P:transcription antitermination"/>
    <property type="evidence" value="ECO:0007669"/>
    <property type="project" value="InterPro"/>
</dbReference>
<dbReference type="GO" id="GO:0005829">
    <property type="term" value="C:cytosol"/>
    <property type="evidence" value="ECO:0007669"/>
    <property type="project" value="TreeGrafter"/>
</dbReference>
<sequence>MINKDIIEAFTMLAKEKNIDRTNLSTIIEDIFMALIHKKYGEERENFSVIVNMEKGEIEIYQEMTVVEAVTDPILEIHIDEAIKEYDDLEIGDAYVNILSPDGFGRRLINTAK</sequence>
<accession>A0A382I4E6</accession>
<evidence type="ECO:0000313" key="3">
    <source>
        <dbReference type="EMBL" id="SVB94530.1"/>
    </source>
</evidence>
<proteinExistence type="predicted"/>
<feature type="domain" description="Transcription factor NusA N-terminal" evidence="2">
    <location>
        <begin position="5"/>
        <end position="113"/>
    </location>
</feature>
<protein>
    <recommendedName>
        <fullName evidence="2">Transcription factor NusA N-terminal domain-containing protein</fullName>
    </recommendedName>
</protein>
<dbReference type="Pfam" id="PF08529">
    <property type="entry name" value="NusA_N"/>
    <property type="match status" value="1"/>
</dbReference>